<evidence type="ECO:0000313" key="2">
    <source>
        <dbReference type="EMBL" id="KGI21274.1"/>
    </source>
</evidence>
<dbReference type="AlphaFoldDB" id="A0A098YPN4"/>
<evidence type="ECO:0000256" key="1">
    <source>
        <dbReference type="SAM" id="SignalP"/>
    </source>
</evidence>
<organism evidence="2 3">
    <name type="scientific">Hoylesella timonensis S9-PR14</name>
    <dbReference type="NCBI Taxonomy" id="1401062"/>
    <lineage>
        <taxon>Bacteria</taxon>
        <taxon>Pseudomonadati</taxon>
        <taxon>Bacteroidota</taxon>
        <taxon>Bacteroidia</taxon>
        <taxon>Bacteroidales</taxon>
        <taxon>Prevotellaceae</taxon>
        <taxon>Hoylesella</taxon>
    </lineage>
</organism>
<feature type="chain" id="PRO_5001951315" evidence="1">
    <location>
        <begin position="27"/>
        <end position="317"/>
    </location>
</feature>
<feature type="signal peptide" evidence="1">
    <location>
        <begin position="1"/>
        <end position="26"/>
    </location>
</feature>
<proteinExistence type="predicted"/>
<dbReference type="Pfam" id="PF11751">
    <property type="entry name" value="PorP_SprF"/>
    <property type="match status" value="1"/>
</dbReference>
<dbReference type="RefSeq" id="WP_374187984.1">
    <property type="nucleotide sequence ID" value="NZ_JRPQ01000163.1"/>
</dbReference>
<dbReference type="EMBL" id="JRPQ01000163">
    <property type="protein sequence ID" value="KGI21274.1"/>
    <property type="molecule type" value="Genomic_DNA"/>
</dbReference>
<keyword evidence="1" id="KW-0732">Signal</keyword>
<protein>
    <submittedName>
        <fullName evidence="2">Membrane protein</fullName>
    </submittedName>
</protein>
<dbReference type="NCBIfam" id="TIGR03519">
    <property type="entry name" value="T9SS_PorP_fam"/>
    <property type="match status" value="1"/>
</dbReference>
<evidence type="ECO:0000313" key="3">
    <source>
        <dbReference type="Proteomes" id="UP000029723"/>
    </source>
</evidence>
<name>A0A098YPN4_9BACT</name>
<sequence>MRYPFVQRRKIYFLWLLLLSVSAVRAQYDASFSHYFDMQPSFNPAAVGKQDQLNINAAYAMSMVGFQNNPKTMYAAADMPFYFLKAYHGGGVQLMNDQIGLFTHQRLAAQYALRFKLFGGKLSAGVQAGMLSESFDGTKLNLADANDPAFTNTQVKGNALDIGAGLYYFHSSWYVGISAQHLTSPVIDLTEKNQFHIDATYYLTAGYNIRLRNPFLTIQPSVLVRTDGVAYRGDVTARLVYQHEKRMMYGGVGYSPTNSVTFLVGGSFHGAVLGYSYELYTSAIQPGNGSHELFVGYQMDVNLAKKGRNKHKSVRLL</sequence>
<comment type="caution">
    <text evidence="2">The sequence shown here is derived from an EMBL/GenBank/DDBJ whole genome shotgun (WGS) entry which is preliminary data.</text>
</comment>
<accession>A0A098YPN4</accession>
<dbReference type="Proteomes" id="UP000029723">
    <property type="component" value="Unassembled WGS sequence"/>
</dbReference>
<gene>
    <name evidence="2" type="ORF">HMPREF9304_11125</name>
</gene>
<reference evidence="2 3" key="1">
    <citation type="submission" date="2014-07" db="EMBL/GenBank/DDBJ databases">
        <authorList>
            <person name="McCorrison J."/>
            <person name="Sanka R."/>
            <person name="Torralba M."/>
            <person name="Gillis M."/>
            <person name="Haft D.H."/>
            <person name="Methe B."/>
            <person name="Sutton G."/>
            <person name="Nelson K.E."/>
        </authorList>
    </citation>
    <scope>NUCLEOTIDE SEQUENCE [LARGE SCALE GENOMIC DNA]</scope>
    <source>
        <strain evidence="2 3">S9-PR14</strain>
    </source>
</reference>
<dbReference type="InterPro" id="IPR019861">
    <property type="entry name" value="PorP/SprF_Bacteroidetes"/>
</dbReference>